<feature type="region of interest" description="Disordered" evidence="1">
    <location>
        <begin position="1"/>
        <end position="31"/>
    </location>
</feature>
<evidence type="ECO:0000313" key="2">
    <source>
        <dbReference type="EMBL" id="MBB5838298.1"/>
    </source>
</evidence>
<gene>
    <name evidence="2" type="ORF">HDA39_005032</name>
</gene>
<dbReference type="Proteomes" id="UP000549971">
    <property type="component" value="Unassembled WGS sequence"/>
</dbReference>
<evidence type="ECO:0000256" key="1">
    <source>
        <dbReference type="SAM" id="MobiDB-lite"/>
    </source>
</evidence>
<keyword evidence="3" id="KW-1185">Reference proteome</keyword>
<dbReference type="AlphaFoldDB" id="A0A7W9JA24"/>
<protein>
    <submittedName>
        <fullName evidence="2">Uncharacterized protein</fullName>
    </submittedName>
</protein>
<proteinExistence type="predicted"/>
<comment type="caution">
    <text evidence="2">The sequence shown here is derived from an EMBL/GenBank/DDBJ whole genome shotgun (WGS) entry which is preliminary data.</text>
</comment>
<sequence length="31" mass="3462">MGEVVNGSGDFDDAPVERQRHYHPNAPHLSE</sequence>
<organism evidence="2 3">
    <name type="scientific">Kribbella italica</name>
    <dbReference type="NCBI Taxonomy" id="1540520"/>
    <lineage>
        <taxon>Bacteria</taxon>
        <taxon>Bacillati</taxon>
        <taxon>Actinomycetota</taxon>
        <taxon>Actinomycetes</taxon>
        <taxon>Propionibacteriales</taxon>
        <taxon>Kribbellaceae</taxon>
        <taxon>Kribbella</taxon>
    </lineage>
</organism>
<dbReference type="EMBL" id="JACHMY010000001">
    <property type="protein sequence ID" value="MBB5838298.1"/>
    <property type="molecule type" value="Genomic_DNA"/>
</dbReference>
<accession>A0A7W9JA24</accession>
<reference evidence="2 3" key="1">
    <citation type="submission" date="2020-08" db="EMBL/GenBank/DDBJ databases">
        <title>Sequencing the genomes of 1000 actinobacteria strains.</title>
        <authorList>
            <person name="Klenk H.-P."/>
        </authorList>
    </citation>
    <scope>NUCLEOTIDE SEQUENCE [LARGE SCALE GENOMIC DNA]</scope>
    <source>
        <strain evidence="2 3">DSM 28967</strain>
    </source>
</reference>
<name>A0A7W9JA24_9ACTN</name>
<evidence type="ECO:0000313" key="3">
    <source>
        <dbReference type="Proteomes" id="UP000549971"/>
    </source>
</evidence>